<dbReference type="Proteomes" id="UP000709295">
    <property type="component" value="Unassembled WGS sequence"/>
</dbReference>
<protein>
    <submittedName>
        <fullName evidence="3">Uncharacterized protein</fullName>
    </submittedName>
</protein>
<feature type="compositionally biased region" description="Low complexity" evidence="1">
    <location>
        <begin position="182"/>
        <end position="204"/>
    </location>
</feature>
<reference evidence="3" key="1">
    <citation type="submission" date="2021-01" db="EMBL/GenBank/DDBJ databases">
        <title>Phytophthora aleatoria, a newly-described species from Pinus radiata is distinct from Phytophthora cactorum isolates based on comparative genomics.</title>
        <authorList>
            <person name="Mcdougal R."/>
            <person name="Panda P."/>
            <person name="Williams N."/>
            <person name="Studholme D.J."/>
        </authorList>
    </citation>
    <scope>NUCLEOTIDE SEQUENCE</scope>
    <source>
        <strain evidence="3">NZFS 4037</strain>
    </source>
</reference>
<feature type="region of interest" description="Disordered" evidence="1">
    <location>
        <begin position="95"/>
        <end position="116"/>
    </location>
</feature>
<feature type="signal peptide" evidence="2">
    <location>
        <begin position="1"/>
        <end position="23"/>
    </location>
</feature>
<feature type="chain" id="PRO_5035299148" evidence="2">
    <location>
        <begin position="24"/>
        <end position="281"/>
    </location>
</feature>
<comment type="caution">
    <text evidence="3">The sequence shown here is derived from an EMBL/GenBank/DDBJ whole genome shotgun (WGS) entry which is preliminary data.</text>
</comment>
<accession>A0A8J5LZI9</accession>
<evidence type="ECO:0000256" key="1">
    <source>
        <dbReference type="SAM" id="MobiDB-lite"/>
    </source>
</evidence>
<evidence type="ECO:0000313" key="4">
    <source>
        <dbReference type="Proteomes" id="UP000709295"/>
    </source>
</evidence>
<keyword evidence="2" id="KW-0732">Signal</keyword>
<evidence type="ECO:0000313" key="3">
    <source>
        <dbReference type="EMBL" id="KAG6947708.1"/>
    </source>
</evidence>
<keyword evidence="4" id="KW-1185">Reference proteome</keyword>
<sequence>MFLFSATAAAVIGCLSTQVGVHGYTLIPEAVPLAKHKKDKKISSWIVEIEPQFKADWNSVGNDDDLIARYVEKAKEGGYENDIRKLLDSDTNLYAADGGNSDPNTDSKTPPSDDDKIVLHDDDCEKSFGTADYMTQNSVLKPIDSSLCSTSGCMYRFYWIALQGSDNGYVWQIYKHCTGPPAGQASTATTGSGSAASNTTQTSTDAPATETSAENQAPEATEATVMGTGASAAAAPALAMKSTVSLFAAAVIAATGWLTQVQAHGYMLIPLTEFKGAATGA</sequence>
<organism evidence="3 4">
    <name type="scientific">Phytophthora aleatoria</name>
    <dbReference type="NCBI Taxonomy" id="2496075"/>
    <lineage>
        <taxon>Eukaryota</taxon>
        <taxon>Sar</taxon>
        <taxon>Stramenopiles</taxon>
        <taxon>Oomycota</taxon>
        <taxon>Peronosporomycetes</taxon>
        <taxon>Peronosporales</taxon>
        <taxon>Peronosporaceae</taxon>
        <taxon>Phytophthora</taxon>
    </lineage>
</organism>
<proteinExistence type="predicted"/>
<dbReference type="AlphaFoldDB" id="A0A8J5LZI9"/>
<feature type="region of interest" description="Disordered" evidence="1">
    <location>
        <begin position="182"/>
        <end position="222"/>
    </location>
</feature>
<name>A0A8J5LZI9_9STRA</name>
<feature type="compositionally biased region" description="Polar residues" evidence="1">
    <location>
        <begin position="205"/>
        <end position="215"/>
    </location>
</feature>
<evidence type="ECO:0000256" key="2">
    <source>
        <dbReference type="SAM" id="SignalP"/>
    </source>
</evidence>
<feature type="compositionally biased region" description="Polar residues" evidence="1">
    <location>
        <begin position="101"/>
        <end position="110"/>
    </location>
</feature>
<dbReference type="EMBL" id="JAENGY010001668">
    <property type="protein sequence ID" value="KAG6947708.1"/>
    <property type="molecule type" value="Genomic_DNA"/>
</dbReference>
<gene>
    <name evidence="3" type="ORF">JG688_00015419</name>
</gene>